<reference evidence="5 6" key="1">
    <citation type="submission" date="2014-08" db="EMBL/GenBank/DDBJ databases">
        <authorList>
            <person name="Hassan Y.I."/>
            <person name="Lepp D."/>
            <person name="Zhou T."/>
        </authorList>
    </citation>
    <scope>NUCLEOTIDE SEQUENCE [LARGE SCALE GENOMIC DNA]</scope>
    <source>
        <strain evidence="5 6">IFO13584</strain>
    </source>
</reference>
<dbReference type="OrthoDB" id="9801098at2"/>
<evidence type="ECO:0000313" key="5">
    <source>
        <dbReference type="EMBL" id="KFL30930.1"/>
    </source>
</evidence>
<dbReference type="Pfam" id="PF03641">
    <property type="entry name" value="Lysine_decarbox"/>
    <property type="match status" value="1"/>
</dbReference>
<dbReference type="STRING" id="46914.JP75_11225"/>
<organism evidence="5 6">
    <name type="scientific">Devosia riboflavina</name>
    <dbReference type="NCBI Taxonomy" id="46914"/>
    <lineage>
        <taxon>Bacteria</taxon>
        <taxon>Pseudomonadati</taxon>
        <taxon>Pseudomonadota</taxon>
        <taxon>Alphaproteobacteria</taxon>
        <taxon>Hyphomicrobiales</taxon>
        <taxon>Devosiaceae</taxon>
        <taxon>Devosia</taxon>
    </lineage>
</organism>
<evidence type="ECO:0000256" key="2">
    <source>
        <dbReference type="ARBA" id="ARBA00011985"/>
    </source>
</evidence>
<sequence>MARRHPTSLRTSKQDIAAAKKAPQTAQTENPAYRLAFADDDFMTSEDTRGVRFQLEYLKTEFRLRERGIVSTVVLFGGARIPEPGKPAWAAKNEVQKRNLEAASRYYDEARRFAQLASQTSAASNFTEYVVVTGGGPGVMEAGNRGAADMGAPSIGLNIVLPHEQAPNLYVTPDLSFNFHYFATRKIHFLLRAKAVAVFPGGFGTLDEFFETLTLIQTGRMDRIPVVLFGKHFWDKVINLQALAEAGTISPTDPELFSIVDTAEEGWAVVRDFYKLPETEEPDWLGG</sequence>
<dbReference type="InterPro" id="IPR031100">
    <property type="entry name" value="LOG_fam"/>
</dbReference>
<evidence type="ECO:0000256" key="3">
    <source>
        <dbReference type="ARBA" id="ARBA00031983"/>
    </source>
</evidence>
<feature type="region of interest" description="Disordered" evidence="4">
    <location>
        <begin position="1"/>
        <end position="28"/>
    </location>
</feature>
<dbReference type="InterPro" id="IPR052341">
    <property type="entry name" value="LOG_family_nucleotidases"/>
</dbReference>
<feature type="compositionally biased region" description="Low complexity" evidence="4">
    <location>
        <begin position="17"/>
        <end position="28"/>
    </location>
</feature>
<dbReference type="Proteomes" id="UP000028981">
    <property type="component" value="Unassembled WGS sequence"/>
</dbReference>
<dbReference type="SUPFAM" id="SSF102405">
    <property type="entry name" value="MCP/YpsA-like"/>
    <property type="match status" value="1"/>
</dbReference>
<dbReference type="RefSeq" id="WP_035082675.1">
    <property type="nucleotide sequence ID" value="NZ_JQGC01000009.1"/>
</dbReference>
<gene>
    <name evidence="5" type="ORF">JP75_11225</name>
</gene>
<accession>A0A087M227</accession>
<dbReference type="Gene3D" id="3.40.50.450">
    <property type="match status" value="1"/>
</dbReference>
<dbReference type="EMBL" id="JQGC01000009">
    <property type="protein sequence ID" value="KFL30930.1"/>
    <property type="molecule type" value="Genomic_DNA"/>
</dbReference>
<dbReference type="EC" id="3.2.2.4" evidence="2"/>
<dbReference type="PANTHER" id="PTHR43393">
    <property type="entry name" value="CYTOKININ RIBOSIDE 5'-MONOPHOSPHATE PHOSPHORIBOHYDROLASE"/>
    <property type="match status" value="1"/>
</dbReference>
<dbReference type="AlphaFoldDB" id="A0A087M227"/>
<keyword evidence="6" id="KW-1185">Reference proteome</keyword>
<dbReference type="GO" id="GO:0008714">
    <property type="term" value="F:AMP nucleosidase activity"/>
    <property type="evidence" value="ECO:0007669"/>
    <property type="project" value="UniProtKB-EC"/>
</dbReference>
<evidence type="ECO:0000313" key="6">
    <source>
        <dbReference type="Proteomes" id="UP000028981"/>
    </source>
</evidence>
<comment type="caution">
    <text evidence="5">The sequence shown here is derived from an EMBL/GenBank/DDBJ whole genome shotgun (WGS) entry which is preliminary data.</text>
</comment>
<evidence type="ECO:0000256" key="4">
    <source>
        <dbReference type="SAM" id="MobiDB-lite"/>
    </source>
</evidence>
<name>A0A087M227_9HYPH</name>
<proteinExistence type="predicted"/>
<protein>
    <recommendedName>
        <fullName evidence="3">AMP nucleosidase</fullName>
        <ecNumber evidence="2">3.2.2.4</ecNumber>
    </recommendedName>
    <alternativeName>
        <fullName evidence="3">AMP nucleosidase</fullName>
    </alternativeName>
</protein>
<dbReference type="PANTHER" id="PTHR43393:SF3">
    <property type="entry name" value="LYSINE DECARBOXYLASE-LIKE PROTEIN"/>
    <property type="match status" value="1"/>
</dbReference>
<dbReference type="GO" id="GO:0005829">
    <property type="term" value="C:cytosol"/>
    <property type="evidence" value="ECO:0007669"/>
    <property type="project" value="TreeGrafter"/>
</dbReference>
<comment type="catalytic activity">
    <reaction evidence="1">
        <text>AMP + H2O = D-ribose 5-phosphate + adenine</text>
        <dbReference type="Rhea" id="RHEA:20129"/>
        <dbReference type="ChEBI" id="CHEBI:15377"/>
        <dbReference type="ChEBI" id="CHEBI:16708"/>
        <dbReference type="ChEBI" id="CHEBI:78346"/>
        <dbReference type="ChEBI" id="CHEBI:456215"/>
        <dbReference type="EC" id="3.2.2.4"/>
    </reaction>
</comment>
<evidence type="ECO:0000256" key="1">
    <source>
        <dbReference type="ARBA" id="ARBA00000274"/>
    </source>
</evidence>